<accession>A0ABR3XMD0</accession>
<protein>
    <submittedName>
        <fullName evidence="2">Uncharacterized protein</fullName>
    </submittedName>
</protein>
<reference evidence="2 3" key="1">
    <citation type="journal article" date="2024" name="IMA Fungus">
        <title>IMA Genome - F19 : A genome assembly and annotation guide to empower mycologists, including annotated draft genome sequences of Ceratocystis pirilliformis, Diaporthe australafricana, Fusarium ophioides, Paecilomyces lecythidis, and Sporothrix stenoceras.</title>
        <authorList>
            <person name="Aylward J."/>
            <person name="Wilson A.M."/>
            <person name="Visagie C.M."/>
            <person name="Spraker J."/>
            <person name="Barnes I."/>
            <person name="Buitendag C."/>
            <person name="Ceriani C."/>
            <person name="Del Mar Angel L."/>
            <person name="du Plessis D."/>
            <person name="Fuchs T."/>
            <person name="Gasser K."/>
            <person name="Kramer D."/>
            <person name="Li W."/>
            <person name="Munsamy K."/>
            <person name="Piso A."/>
            <person name="Price J.L."/>
            <person name="Sonnekus B."/>
            <person name="Thomas C."/>
            <person name="van der Nest A."/>
            <person name="van Dijk A."/>
            <person name="van Heerden A."/>
            <person name="van Vuuren N."/>
            <person name="Yilmaz N."/>
            <person name="Duong T.A."/>
            <person name="van der Merwe N.A."/>
            <person name="Wingfield M.J."/>
            <person name="Wingfield B.D."/>
        </authorList>
    </citation>
    <scope>NUCLEOTIDE SEQUENCE [LARGE SCALE GENOMIC DNA]</scope>
    <source>
        <strain evidence="2 3">CMW 18167</strain>
    </source>
</reference>
<feature type="chain" id="PRO_5045595452" evidence="1">
    <location>
        <begin position="21"/>
        <end position="62"/>
    </location>
</feature>
<evidence type="ECO:0000256" key="1">
    <source>
        <dbReference type="SAM" id="SignalP"/>
    </source>
</evidence>
<evidence type="ECO:0000313" key="2">
    <source>
        <dbReference type="EMBL" id="KAL1876712.1"/>
    </source>
</evidence>
<name>A0ABR3XMD0_9EURO</name>
<comment type="caution">
    <text evidence="2">The sequence shown here is derived from an EMBL/GenBank/DDBJ whole genome shotgun (WGS) entry which is preliminary data.</text>
</comment>
<dbReference type="Proteomes" id="UP001583193">
    <property type="component" value="Unassembled WGS sequence"/>
</dbReference>
<keyword evidence="3" id="KW-1185">Reference proteome</keyword>
<evidence type="ECO:0000313" key="3">
    <source>
        <dbReference type="Proteomes" id="UP001583193"/>
    </source>
</evidence>
<dbReference type="EMBL" id="JAVDPF010000015">
    <property type="protein sequence ID" value="KAL1876712.1"/>
    <property type="molecule type" value="Genomic_DNA"/>
</dbReference>
<proteinExistence type="predicted"/>
<feature type="signal peptide" evidence="1">
    <location>
        <begin position="1"/>
        <end position="20"/>
    </location>
</feature>
<gene>
    <name evidence="2" type="ORF">Plec18167_005120</name>
</gene>
<sequence>MRFFAVIAAALAFVAPAVMAQGQNPKNCLPECHVYSRQANCPPSHPAVYREGPGCFQCCESV</sequence>
<keyword evidence="1" id="KW-0732">Signal</keyword>
<organism evidence="2 3">
    <name type="scientific">Paecilomyces lecythidis</name>
    <dbReference type="NCBI Taxonomy" id="3004212"/>
    <lineage>
        <taxon>Eukaryota</taxon>
        <taxon>Fungi</taxon>
        <taxon>Dikarya</taxon>
        <taxon>Ascomycota</taxon>
        <taxon>Pezizomycotina</taxon>
        <taxon>Eurotiomycetes</taxon>
        <taxon>Eurotiomycetidae</taxon>
        <taxon>Eurotiales</taxon>
        <taxon>Thermoascaceae</taxon>
        <taxon>Paecilomyces</taxon>
    </lineage>
</organism>